<dbReference type="Proteomes" id="UP000490386">
    <property type="component" value="Unassembled WGS sequence"/>
</dbReference>
<evidence type="ECO:0000256" key="1">
    <source>
        <dbReference type="SAM" id="Phobius"/>
    </source>
</evidence>
<evidence type="ECO:0000313" key="3">
    <source>
        <dbReference type="Proteomes" id="UP000490386"/>
    </source>
</evidence>
<feature type="transmembrane region" description="Helical" evidence="1">
    <location>
        <begin position="20"/>
        <end position="43"/>
    </location>
</feature>
<dbReference type="AlphaFoldDB" id="A0A7J5B1V5"/>
<dbReference type="PANTHER" id="PTHR31272:SF4">
    <property type="entry name" value="CYTOCHROME C-TYPE BIOGENESIS PROTEIN HI_1454-RELATED"/>
    <property type="match status" value="1"/>
</dbReference>
<protein>
    <submittedName>
        <fullName evidence="2">Cytochrome c biogenesis protein CcdA</fullName>
    </submittedName>
</protein>
<name>A0A7J5B1V5_9MICO</name>
<dbReference type="PANTHER" id="PTHR31272">
    <property type="entry name" value="CYTOCHROME C-TYPE BIOGENESIS PROTEIN HI_1454-RELATED"/>
    <property type="match status" value="1"/>
</dbReference>
<organism evidence="2 3">
    <name type="scientific">Pseudoclavibacter terrae</name>
    <dbReference type="NCBI Taxonomy" id="1530195"/>
    <lineage>
        <taxon>Bacteria</taxon>
        <taxon>Bacillati</taxon>
        <taxon>Actinomycetota</taxon>
        <taxon>Actinomycetes</taxon>
        <taxon>Micrococcales</taxon>
        <taxon>Microbacteriaceae</taxon>
        <taxon>Pseudoclavibacter</taxon>
    </lineage>
</organism>
<accession>A0A7J5B1V5</accession>
<proteinExistence type="predicted"/>
<keyword evidence="1" id="KW-0812">Transmembrane</keyword>
<dbReference type="EMBL" id="WBJX01000003">
    <property type="protein sequence ID" value="KAB1637911.1"/>
    <property type="molecule type" value="Genomic_DNA"/>
</dbReference>
<feature type="transmembrane region" description="Helical" evidence="1">
    <location>
        <begin position="152"/>
        <end position="175"/>
    </location>
</feature>
<reference evidence="2 3" key="1">
    <citation type="submission" date="2019-09" db="EMBL/GenBank/DDBJ databases">
        <title>Phylogeny of genus Pseudoclavibacter and closely related genus.</title>
        <authorList>
            <person name="Li Y."/>
        </authorList>
    </citation>
    <scope>NUCLEOTIDE SEQUENCE [LARGE SCALE GENOMIC DNA]</scope>
    <source>
        <strain evidence="2 3">THG-MD12</strain>
    </source>
</reference>
<gene>
    <name evidence="2" type="ORF">F8O03_11465</name>
</gene>
<keyword evidence="1" id="KW-0472">Membrane</keyword>
<comment type="caution">
    <text evidence="2">The sequence shown here is derived from an EMBL/GenBank/DDBJ whole genome shotgun (WGS) entry which is preliminary data.</text>
</comment>
<feature type="transmembrane region" description="Helical" evidence="1">
    <location>
        <begin position="117"/>
        <end position="146"/>
    </location>
</feature>
<feature type="transmembrane region" description="Helical" evidence="1">
    <location>
        <begin position="187"/>
        <end position="216"/>
    </location>
</feature>
<evidence type="ECO:0000313" key="2">
    <source>
        <dbReference type="EMBL" id="KAB1637911.1"/>
    </source>
</evidence>
<keyword evidence="3" id="KW-1185">Reference proteome</keyword>
<dbReference type="OrthoDB" id="9803065at2"/>
<keyword evidence="1" id="KW-1133">Transmembrane helix</keyword>
<sequence length="303" mass="30398">MTAVAPGNAVGETIVSGQLLFAIPLALLAGLISFASPCVLPVVPGYLGLVGAVAQDAPAKSTSRTPIGAVATGGTGGGAAAAAAAMGGGSSTGSSAASTAPAKPSLITRLTTGRGRVAFGATLFVLGFSVIYVLSGAAFGQIGIWLLEYQGAVMRVLGAIVILMGVVFIGQVSFMQRTARLKFAPSGLLGAPLLGVVFGIGWTPCLGPTLAAIMALGAQTASPSRGALLAFFYCVGLGLPFILIALGLGRVTTGVNWLRKHIRTINLIGGGLLIVLGFLMLIGVWQQIMFAFAAMLPGYVAPL</sequence>
<feature type="transmembrane region" description="Helical" evidence="1">
    <location>
        <begin position="228"/>
        <end position="249"/>
    </location>
</feature>
<dbReference type="InterPro" id="IPR051790">
    <property type="entry name" value="Cytochrome_c-biogenesis_DsbD"/>
</dbReference>
<feature type="transmembrane region" description="Helical" evidence="1">
    <location>
        <begin position="270"/>
        <end position="296"/>
    </location>
</feature>